<accession>A0A0A2MH20</accession>
<gene>
    <name evidence="3" type="ORF">Q766_17035</name>
</gene>
<name>A0A0A2MH20_9FLAO</name>
<sequence>MNEKLLHRRQKGTLFFASFLGLVACPSFAQNGLTVFGNTHVGPATELHVKSYTINLPGVATTQRETPQGVVSLSSDAAVGSVSPTGFINGFVRSYTTGAVVFPVGSTAYAPITITPTTATALDVAYNNGTFNPTVFDPLVLEELSATGYWDVLGANSGTVTLAWQQVTNLGDITTDLTKLTIAGWNGTAWVALAGITGSGATLTEGTITSNAVVDFTAYSAFTFAKVYEAPVAGVTGFDASKTFMLLQNGQFELSSIQQVKQVEVYDVNGRLVQLYSVNATDYQNNFNHATGIYIAKALLDNGKTVTRKLLNR</sequence>
<dbReference type="RefSeq" id="WP_026989898.1">
    <property type="nucleotide sequence ID" value="NZ_AUGP01000003.1"/>
</dbReference>
<dbReference type="PROSITE" id="PS51257">
    <property type="entry name" value="PROKAR_LIPOPROTEIN"/>
    <property type="match status" value="1"/>
</dbReference>
<comment type="caution">
    <text evidence="3">The sequence shown here is derived from an EMBL/GenBank/DDBJ whole genome shotgun (WGS) entry which is preliminary data.</text>
</comment>
<proteinExistence type="predicted"/>
<evidence type="ECO:0000256" key="2">
    <source>
        <dbReference type="SAM" id="SignalP"/>
    </source>
</evidence>
<dbReference type="eggNOG" id="ENOG5032VNB">
    <property type="taxonomic scope" value="Bacteria"/>
</dbReference>
<evidence type="ECO:0000313" key="4">
    <source>
        <dbReference type="Proteomes" id="UP000030111"/>
    </source>
</evidence>
<keyword evidence="1 2" id="KW-0732">Signal</keyword>
<protein>
    <recommendedName>
        <fullName evidence="5">Secretion system C-terminal sorting domain-containing protein</fullName>
    </recommendedName>
</protein>
<dbReference type="InterPro" id="IPR026444">
    <property type="entry name" value="Secre_tail"/>
</dbReference>
<dbReference type="Proteomes" id="UP000030111">
    <property type="component" value="Unassembled WGS sequence"/>
</dbReference>
<evidence type="ECO:0000313" key="3">
    <source>
        <dbReference type="EMBL" id="KGO91574.1"/>
    </source>
</evidence>
<feature type="chain" id="PRO_5001991418" description="Secretion system C-terminal sorting domain-containing protein" evidence="2">
    <location>
        <begin position="30"/>
        <end position="313"/>
    </location>
</feature>
<feature type="signal peptide" evidence="2">
    <location>
        <begin position="1"/>
        <end position="29"/>
    </location>
</feature>
<dbReference type="NCBIfam" id="TIGR04183">
    <property type="entry name" value="Por_Secre_tail"/>
    <property type="match status" value="1"/>
</dbReference>
<evidence type="ECO:0000256" key="1">
    <source>
        <dbReference type="ARBA" id="ARBA00022729"/>
    </source>
</evidence>
<keyword evidence="4" id="KW-1185">Reference proteome</keyword>
<evidence type="ECO:0008006" key="5">
    <source>
        <dbReference type="Google" id="ProtNLM"/>
    </source>
</evidence>
<dbReference type="EMBL" id="JRLY01000017">
    <property type="protein sequence ID" value="KGO91574.1"/>
    <property type="molecule type" value="Genomic_DNA"/>
</dbReference>
<dbReference type="STRING" id="1121898.GCA_000422725_03816"/>
<dbReference type="OrthoDB" id="1652165at2"/>
<dbReference type="AlphaFoldDB" id="A0A0A2MH20"/>
<reference evidence="3 4" key="1">
    <citation type="submission" date="2013-09" db="EMBL/GenBank/DDBJ databases">
        <authorList>
            <person name="Zeng Z."/>
            <person name="Chen C."/>
        </authorList>
    </citation>
    <scope>NUCLEOTIDE SEQUENCE [LARGE SCALE GENOMIC DNA]</scope>
    <source>
        <strain evidence="3 4">WB 4.1-42</strain>
    </source>
</reference>
<organism evidence="3 4">
    <name type="scientific">Flavobacterium subsaxonicum WB 4.1-42 = DSM 21790</name>
    <dbReference type="NCBI Taxonomy" id="1121898"/>
    <lineage>
        <taxon>Bacteria</taxon>
        <taxon>Pseudomonadati</taxon>
        <taxon>Bacteroidota</taxon>
        <taxon>Flavobacteriia</taxon>
        <taxon>Flavobacteriales</taxon>
        <taxon>Flavobacteriaceae</taxon>
        <taxon>Flavobacterium</taxon>
    </lineage>
</organism>